<dbReference type="Proteomes" id="UP000622707">
    <property type="component" value="Unassembled WGS sequence"/>
</dbReference>
<evidence type="ECO:0000256" key="1">
    <source>
        <dbReference type="ARBA" id="ARBA00006987"/>
    </source>
</evidence>
<protein>
    <submittedName>
        <fullName evidence="3">Tripartite tricarboxylate transporter substrate binding protein</fullName>
    </submittedName>
</protein>
<feature type="chain" id="PRO_5046620449" evidence="2">
    <location>
        <begin position="25"/>
        <end position="325"/>
    </location>
</feature>
<dbReference type="Pfam" id="PF03401">
    <property type="entry name" value="TctC"/>
    <property type="match status" value="1"/>
</dbReference>
<dbReference type="EMBL" id="JAEQND010000002">
    <property type="protein sequence ID" value="MBL0424192.1"/>
    <property type="molecule type" value="Genomic_DNA"/>
</dbReference>
<keyword evidence="2" id="KW-0732">Signal</keyword>
<dbReference type="PANTHER" id="PTHR42928">
    <property type="entry name" value="TRICARBOXYLATE-BINDING PROTEIN"/>
    <property type="match status" value="1"/>
</dbReference>
<dbReference type="InterPro" id="IPR042100">
    <property type="entry name" value="Bug_dom1"/>
</dbReference>
<comment type="similarity">
    <text evidence="1">Belongs to the UPF0065 (bug) family.</text>
</comment>
<dbReference type="Gene3D" id="3.40.190.150">
    <property type="entry name" value="Bordetella uptake gene, domain 1"/>
    <property type="match status" value="1"/>
</dbReference>
<proteinExistence type="inferred from homology"/>
<dbReference type="PIRSF" id="PIRSF017082">
    <property type="entry name" value="YflP"/>
    <property type="match status" value="1"/>
</dbReference>
<keyword evidence="4" id="KW-1185">Reference proteome</keyword>
<accession>A0ABS1JJ04</accession>
<evidence type="ECO:0000313" key="3">
    <source>
        <dbReference type="EMBL" id="MBL0424192.1"/>
    </source>
</evidence>
<dbReference type="CDD" id="cd07012">
    <property type="entry name" value="PBP2_Bug_TTT"/>
    <property type="match status" value="1"/>
</dbReference>
<evidence type="ECO:0000256" key="2">
    <source>
        <dbReference type="SAM" id="SignalP"/>
    </source>
</evidence>
<dbReference type="SUPFAM" id="SSF53850">
    <property type="entry name" value="Periplasmic binding protein-like II"/>
    <property type="match status" value="1"/>
</dbReference>
<comment type="caution">
    <text evidence="3">The sequence shown here is derived from an EMBL/GenBank/DDBJ whole genome shotgun (WGS) entry which is preliminary data.</text>
</comment>
<dbReference type="Gene3D" id="3.40.190.10">
    <property type="entry name" value="Periplasmic binding protein-like II"/>
    <property type="match status" value="1"/>
</dbReference>
<evidence type="ECO:0000313" key="4">
    <source>
        <dbReference type="Proteomes" id="UP000622707"/>
    </source>
</evidence>
<reference evidence="3 4" key="1">
    <citation type="journal article" date="2017" name="Int. J. Syst. Evol. Microbiol.">
        <title>Ramlibacter alkalitolerans sp. nov., alkali-tolerant bacterium isolated from soil of ginseng.</title>
        <authorList>
            <person name="Lee D.H."/>
            <person name="Cha C.J."/>
        </authorList>
    </citation>
    <scope>NUCLEOTIDE SEQUENCE [LARGE SCALE GENOMIC DNA]</scope>
    <source>
        <strain evidence="3 4">KACC 19305</strain>
    </source>
</reference>
<dbReference type="PANTHER" id="PTHR42928:SF5">
    <property type="entry name" value="BLR1237 PROTEIN"/>
    <property type="match status" value="1"/>
</dbReference>
<name>A0ABS1JJ04_9BURK</name>
<sequence>MSTPARRLALALIAGLCAASLAHAQAPWPAKPVRMIVPLAAGSAVDNAARIVAQKMSQNLGQSIVIDNKPGAAGLMGAGEVAKAAPDGYTIGGFNDSIMTMLPNMNAKMPWDILKDFEPVSLVATVEWGLVVPTDAHEKSAADLIAAAKKAPGQINYSSGGNGSPQHIAMALFASLAGVQMKHVPYKGATQAAMGVAGKEVDTAFQGIATVTSLIKAGKVRLIGVTTPRRMPQYPDVPTVSESGMPGFEFNSWFAIMAPAGTPKDIVHRLSAEVAKALADPEVRDKLNAQGLTPRGTTPEDLGTAMKAQLAKYGALIRQNGITAD</sequence>
<dbReference type="InterPro" id="IPR005064">
    <property type="entry name" value="BUG"/>
</dbReference>
<organism evidence="3 4">
    <name type="scientific">Ramlibacter alkalitolerans</name>
    <dbReference type="NCBI Taxonomy" id="2039631"/>
    <lineage>
        <taxon>Bacteria</taxon>
        <taxon>Pseudomonadati</taxon>
        <taxon>Pseudomonadota</taxon>
        <taxon>Betaproteobacteria</taxon>
        <taxon>Burkholderiales</taxon>
        <taxon>Comamonadaceae</taxon>
        <taxon>Ramlibacter</taxon>
    </lineage>
</organism>
<feature type="signal peptide" evidence="2">
    <location>
        <begin position="1"/>
        <end position="24"/>
    </location>
</feature>
<dbReference type="RefSeq" id="WP_201687434.1">
    <property type="nucleotide sequence ID" value="NZ_JAEQND010000002.1"/>
</dbReference>
<gene>
    <name evidence="3" type="ORF">JI746_03645</name>
</gene>